<dbReference type="AlphaFoldDB" id="A0AAV6QYR5"/>
<keyword evidence="7" id="KW-1015">Disulfide bond</keyword>
<dbReference type="InterPro" id="IPR007110">
    <property type="entry name" value="Ig-like_dom"/>
</dbReference>
<dbReference type="SMART" id="SM00449">
    <property type="entry name" value="SPRY"/>
    <property type="match status" value="1"/>
</dbReference>
<dbReference type="InterPro" id="IPR050504">
    <property type="entry name" value="IgSF_BTN/MOG"/>
</dbReference>
<evidence type="ECO:0000256" key="4">
    <source>
        <dbReference type="ARBA" id="ARBA00022729"/>
    </source>
</evidence>
<keyword evidence="8" id="KW-0325">Glycoprotein</keyword>
<dbReference type="InterPro" id="IPR001870">
    <property type="entry name" value="B30.2/SPRY"/>
</dbReference>
<feature type="signal peptide" evidence="11">
    <location>
        <begin position="1"/>
        <end position="22"/>
    </location>
</feature>
<evidence type="ECO:0000256" key="6">
    <source>
        <dbReference type="ARBA" id="ARBA00023136"/>
    </source>
</evidence>
<keyword evidence="5 10" id="KW-1133">Transmembrane helix</keyword>
<dbReference type="GO" id="GO:0050863">
    <property type="term" value="P:regulation of T cell activation"/>
    <property type="evidence" value="ECO:0007669"/>
    <property type="project" value="UniProtKB-ARBA"/>
</dbReference>
<evidence type="ECO:0000259" key="12">
    <source>
        <dbReference type="PROSITE" id="PS50188"/>
    </source>
</evidence>
<evidence type="ECO:0000256" key="9">
    <source>
        <dbReference type="ARBA" id="ARBA00023319"/>
    </source>
</evidence>
<dbReference type="InterPro" id="IPR013106">
    <property type="entry name" value="Ig_V-set"/>
</dbReference>
<dbReference type="PROSITE" id="PS50188">
    <property type="entry name" value="B302_SPRY"/>
    <property type="match status" value="1"/>
</dbReference>
<comment type="subcellular location">
    <subcellularLocation>
        <location evidence="1">Membrane</location>
        <topology evidence="1">Single-pass type I membrane protein</topology>
    </subcellularLocation>
</comment>
<evidence type="ECO:0000259" key="13">
    <source>
        <dbReference type="PROSITE" id="PS50835"/>
    </source>
</evidence>
<evidence type="ECO:0000313" key="14">
    <source>
        <dbReference type="EMBL" id="KAG7496937.1"/>
    </source>
</evidence>
<comment type="caution">
    <text evidence="14">The sequence shown here is derived from an EMBL/GenBank/DDBJ whole genome shotgun (WGS) entry which is preliminary data.</text>
</comment>
<keyword evidence="6 10" id="KW-0472">Membrane</keyword>
<protein>
    <submittedName>
        <fullName evidence="14">Butyrophilin subfamily 1 member A1-like</fullName>
    </submittedName>
</protein>
<evidence type="ECO:0000313" key="15">
    <source>
        <dbReference type="Proteomes" id="UP000693946"/>
    </source>
</evidence>
<evidence type="ECO:0000256" key="5">
    <source>
        <dbReference type="ARBA" id="ARBA00022989"/>
    </source>
</evidence>
<dbReference type="PROSITE" id="PS50835">
    <property type="entry name" value="IG_LIKE"/>
    <property type="match status" value="1"/>
</dbReference>
<dbReference type="GO" id="GO:1903037">
    <property type="term" value="P:regulation of leukocyte cell-cell adhesion"/>
    <property type="evidence" value="ECO:0007669"/>
    <property type="project" value="UniProtKB-ARBA"/>
</dbReference>
<dbReference type="SMART" id="SM00408">
    <property type="entry name" value="IGc2"/>
    <property type="match status" value="1"/>
</dbReference>
<name>A0AAV6QYR5_SOLSE</name>
<feature type="domain" description="B30.2/SPRY" evidence="12">
    <location>
        <begin position="287"/>
        <end position="495"/>
    </location>
</feature>
<feature type="domain" description="Ig-like" evidence="13">
    <location>
        <begin position="24"/>
        <end position="145"/>
    </location>
</feature>
<dbReference type="InterPro" id="IPR003599">
    <property type="entry name" value="Ig_sub"/>
</dbReference>
<dbReference type="PANTHER" id="PTHR24100">
    <property type="entry name" value="BUTYROPHILIN"/>
    <property type="match status" value="1"/>
</dbReference>
<feature type="chain" id="PRO_5043933177" evidence="11">
    <location>
        <begin position="23"/>
        <end position="503"/>
    </location>
</feature>
<dbReference type="GO" id="GO:0001817">
    <property type="term" value="P:regulation of cytokine production"/>
    <property type="evidence" value="ECO:0007669"/>
    <property type="project" value="TreeGrafter"/>
</dbReference>
<organism evidence="14 15">
    <name type="scientific">Solea senegalensis</name>
    <name type="common">Senegalese sole</name>
    <dbReference type="NCBI Taxonomy" id="28829"/>
    <lineage>
        <taxon>Eukaryota</taxon>
        <taxon>Metazoa</taxon>
        <taxon>Chordata</taxon>
        <taxon>Craniata</taxon>
        <taxon>Vertebrata</taxon>
        <taxon>Euteleostomi</taxon>
        <taxon>Actinopterygii</taxon>
        <taxon>Neopterygii</taxon>
        <taxon>Teleostei</taxon>
        <taxon>Neoteleostei</taxon>
        <taxon>Acanthomorphata</taxon>
        <taxon>Carangaria</taxon>
        <taxon>Pleuronectiformes</taxon>
        <taxon>Pleuronectoidei</taxon>
        <taxon>Soleidae</taxon>
        <taxon>Solea</taxon>
    </lineage>
</organism>
<proteinExistence type="inferred from homology"/>
<keyword evidence="9" id="KW-0393">Immunoglobulin domain</keyword>
<accession>A0AAV6QYR5</accession>
<dbReference type="FunFam" id="2.60.40.10:FF:000142">
    <property type="entry name" value="V-set domain-containing T-cell activation inhibitor 1"/>
    <property type="match status" value="1"/>
</dbReference>
<evidence type="ECO:0000256" key="1">
    <source>
        <dbReference type="ARBA" id="ARBA00004479"/>
    </source>
</evidence>
<dbReference type="InterPro" id="IPR003598">
    <property type="entry name" value="Ig_sub2"/>
</dbReference>
<dbReference type="Pfam" id="PF07686">
    <property type="entry name" value="V-set"/>
    <property type="match status" value="1"/>
</dbReference>
<evidence type="ECO:0000256" key="11">
    <source>
        <dbReference type="SAM" id="SignalP"/>
    </source>
</evidence>
<keyword evidence="15" id="KW-1185">Reference proteome</keyword>
<dbReference type="Pfam" id="PF00622">
    <property type="entry name" value="SPRY"/>
    <property type="match status" value="1"/>
</dbReference>
<keyword evidence="4 11" id="KW-0732">Signal</keyword>
<evidence type="ECO:0000256" key="8">
    <source>
        <dbReference type="ARBA" id="ARBA00023180"/>
    </source>
</evidence>
<dbReference type="SMART" id="SM00409">
    <property type="entry name" value="IG"/>
    <property type="match status" value="1"/>
</dbReference>
<dbReference type="Pfam" id="PF22705">
    <property type="entry name" value="C2-set_3"/>
    <property type="match status" value="1"/>
</dbReference>
<feature type="transmembrane region" description="Helical" evidence="10">
    <location>
        <begin position="247"/>
        <end position="272"/>
    </location>
</feature>
<dbReference type="GO" id="GO:0009897">
    <property type="term" value="C:external side of plasma membrane"/>
    <property type="evidence" value="ECO:0007669"/>
    <property type="project" value="TreeGrafter"/>
</dbReference>
<dbReference type="GO" id="GO:0005102">
    <property type="term" value="F:signaling receptor binding"/>
    <property type="evidence" value="ECO:0007669"/>
    <property type="project" value="TreeGrafter"/>
</dbReference>
<dbReference type="InterPro" id="IPR053896">
    <property type="entry name" value="BTN3A2-like_Ig-C"/>
</dbReference>
<dbReference type="PANTHER" id="PTHR24100:SF149">
    <property type="entry name" value="BG-LIKE ANTIGEN 1-RELATED"/>
    <property type="match status" value="1"/>
</dbReference>
<dbReference type="EMBL" id="JAGKHQ010000015">
    <property type="protein sequence ID" value="KAG7496937.1"/>
    <property type="molecule type" value="Genomic_DNA"/>
</dbReference>
<comment type="similarity">
    <text evidence="2">Belongs to the immunoglobulin superfamily. BTN/MOG family.</text>
</comment>
<evidence type="ECO:0000256" key="3">
    <source>
        <dbReference type="ARBA" id="ARBA00022692"/>
    </source>
</evidence>
<dbReference type="Proteomes" id="UP000693946">
    <property type="component" value="Linkage Group LG3"/>
</dbReference>
<evidence type="ECO:0000256" key="10">
    <source>
        <dbReference type="SAM" id="Phobius"/>
    </source>
</evidence>
<gene>
    <name evidence="14" type="ORF">JOB18_028122</name>
</gene>
<keyword evidence="3 10" id="KW-0812">Transmembrane</keyword>
<evidence type="ECO:0000256" key="7">
    <source>
        <dbReference type="ARBA" id="ARBA00023157"/>
    </source>
</evidence>
<sequence>MGLRTMIHLYLIAVLCASLSGAGPVQKGFVVLVSSSLSVHHGETTTLPCWLNPAQSAEGLEVRWYRGDHFDSPIIQIQHKRVESIGDSYNGRVSIGLRDAASGGLTTGDVSLNLQDVTLEDAGDYTCYVSSDQGYDRGSVSLNVTKTGTRPLLSAVWMEENLLNVSCESEGWYPQPWLRWSDHMRNLTPKSLQYSNIQEAFSPVSVHSWLLVSGLSYVSCSVGFCDEDVKEASVRLQGVPPQLAKGVAGWVAFALLLLAILVSLGVMYFLYFRNRVFQKKRKSGNSDAEENKKLLAGEPLEPRGSERLKEAETHYENITLQKKEHPYLKILNSLLRDKTQQAPPDGQEVTCLTAVKGASGFNSGQHYWEVSLERPGVAVKQSWWVGVTNAVDFSLDCNPTPSASSGFWFLSSSPDRADSLQVSSEPNVLLPVLSRPKTVGVYLEYEKGELSFYDVEEKNIIGSLTATFTGEVFPLFNPGKGDACPMEILQRTTQSEEIRECQS</sequence>
<dbReference type="InterPro" id="IPR003877">
    <property type="entry name" value="SPRY_dom"/>
</dbReference>
<dbReference type="GO" id="GO:0050852">
    <property type="term" value="P:T cell receptor signaling pathway"/>
    <property type="evidence" value="ECO:0007669"/>
    <property type="project" value="TreeGrafter"/>
</dbReference>
<reference evidence="14 15" key="1">
    <citation type="journal article" date="2021" name="Sci. Rep.">
        <title>Chromosome anchoring in Senegalese sole (Solea senegalensis) reveals sex-associated markers and genome rearrangements in flatfish.</title>
        <authorList>
            <person name="Guerrero-Cozar I."/>
            <person name="Gomez-Garrido J."/>
            <person name="Berbel C."/>
            <person name="Martinez-Blanch J.F."/>
            <person name="Alioto T."/>
            <person name="Claros M.G."/>
            <person name="Gagnaire P.A."/>
            <person name="Manchado M."/>
        </authorList>
    </citation>
    <scope>NUCLEOTIDE SEQUENCE [LARGE SCALE GENOMIC DNA]</scope>
    <source>
        <strain evidence="14">Sse05_10M</strain>
    </source>
</reference>
<evidence type="ECO:0000256" key="2">
    <source>
        <dbReference type="ARBA" id="ARBA00007591"/>
    </source>
</evidence>